<dbReference type="GO" id="GO:0006436">
    <property type="term" value="P:tryptophanyl-tRNA aminoacylation"/>
    <property type="evidence" value="ECO:0007669"/>
    <property type="project" value="UniProtKB-UniRule"/>
</dbReference>
<comment type="function">
    <text evidence="8">Catalyzes the attachment of tryptophan to tRNA(Trp).</text>
</comment>
<proteinExistence type="inferred from homology"/>
<evidence type="ECO:0000313" key="10">
    <source>
        <dbReference type="EMBL" id="QEK10896.1"/>
    </source>
</evidence>
<keyword evidence="2 8" id="KW-0436">Ligase</keyword>
<dbReference type="Gene3D" id="1.10.240.10">
    <property type="entry name" value="Tyrosyl-Transfer RNA Synthetase"/>
    <property type="match status" value="1"/>
</dbReference>
<organism evidence="10 11">
    <name type="scientific">Crassaminicella thermophila</name>
    <dbReference type="NCBI Taxonomy" id="2599308"/>
    <lineage>
        <taxon>Bacteria</taxon>
        <taxon>Bacillati</taxon>
        <taxon>Bacillota</taxon>
        <taxon>Clostridia</taxon>
        <taxon>Eubacteriales</taxon>
        <taxon>Clostridiaceae</taxon>
        <taxon>Crassaminicella</taxon>
    </lineage>
</organism>
<accession>A0A5C0SAZ8</accession>
<dbReference type="InterPro" id="IPR014729">
    <property type="entry name" value="Rossmann-like_a/b/a_fold"/>
</dbReference>
<dbReference type="EMBL" id="CP042243">
    <property type="protein sequence ID" value="QEK10896.1"/>
    <property type="molecule type" value="Genomic_DNA"/>
</dbReference>
<dbReference type="PROSITE" id="PS00178">
    <property type="entry name" value="AA_TRNA_LIGASE_I"/>
    <property type="match status" value="1"/>
</dbReference>
<dbReference type="EC" id="6.1.1.2" evidence="8"/>
<evidence type="ECO:0000256" key="8">
    <source>
        <dbReference type="HAMAP-Rule" id="MF_00140"/>
    </source>
</evidence>
<dbReference type="AlphaFoldDB" id="A0A5C0SAZ8"/>
<keyword evidence="6 8" id="KW-0030">Aminoacyl-tRNA synthetase</keyword>
<evidence type="ECO:0000256" key="3">
    <source>
        <dbReference type="ARBA" id="ARBA00022741"/>
    </source>
</evidence>
<comment type="subcellular location">
    <subcellularLocation>
        <location evidence="8">Cytoplasm</location>
    </subcellularLocation>
</comment>
<dbReference type="FunFam" id="1.10.240.10:FF:000002">
    <property type="entry name" value="Tryptophan--tRNA ligase"/>
    <property type="match status" value="1"/>
</dbReference>
<feature type="binding site" evidence="8">
    <location>
        <begin position="148"/>
        <end position="150"/>
    </location>
    <ligand>
        <name>ATP</name>
        <dbReference type="ChEBI" id="CHEBI:30616"/>
    </ligand>
</feature>
<feature type="binding site" evidence="8">
    <location>
        <position position="136"/>
    </location>
    <ligand>
        <name>L-tryptophan</name>
        <dbReference type="ChEBI" id="CHEBI:57912"/>
    </ligand>
</feature>
<dbReference type="SUPFAM" id="SSF52374">
    <property type="entry name" value="Nucleotidylyl transferase"/>
    <property type="match status" value="1"/>
</dbReference>
<evidence type="ECO:0000256" key="1">
    <source>
        <dbReference type="ARBA" id="ARBA00005594"/>
    </source>
</evidence>
<reference evidence="10 11" key="1">
    <citation type="submission" date="2019-07" db="EMBL/GenBank/DDBJ databases">
        <title>Complete genome of Crassaminicella thermophila SY095.</title>
        <authorList>
            <person name="Li X."/>
        </authorList>
    </citation>
    <scope>NUCLEOTIDE SEQUENCE [LARGE SCALE GENOMIC DNA]</scope>
    <source>
        <strain evidence="10 11">SY095</strain>
    </source>
</reference>
<dbReference type="InterPro" id="IPR024109">
    <property type="entry name" value="Trp-tRNA-ligase_bac-type"/>
</dbReference>
<dbReference type="InterPro" id="IPR001412">
    <property type="entry name" value="aa-tRNA-synth_I_CS"/>
</dbReference>
<sequence length="335" mass="38164">MDDKKVILSGAQPSGKLTLGNYLGALKNWVALQDEYNCYYCIVDLHAITVPQEPKDLRRNSLEALAQYLACGLDPQKSTIFIQSHVTAHAELSWVLNSITYMGELNRMTQFKDKSKKSEANLNAALFTYPVLMAADILLYQADLVPVGEDQKQHLELARNLAQRFNNRYSETFKVPDPYIPKVGARIMSLQEPTKKMSKSDENENAYISIVENPDAIIRKIKRAVTDSLGRIKYCDEQPGIKNLMMIYSKLSGKSIEEIEAMYEGKGYGEFKNDVAEVIVEGLRPIREKYEDLLKNKDYLETVYAQGADKAERVARKTLRKVYKKVGFIPRKFLK</sequence>
<feature type="binding site" evidence="8">
    <location>
        <begin position="20"/>
        <end position="21"/>
    </location>
    <ligand>
        <name>ATP</name>
        <dbReference type="ChEBI" id="CHEBI:30616"/>
    </ligand>
</feature>
<dbReference type="GO" id="GO:0005524">
    <property type="term" value="F:ATP binding"/>
    <property type="evidence" value="ECO:0007669"/>
    <property type="project" value="UniProtKB-UniRule"/>
</dbReference>
<dbReference type="InterPro" id="IPR002306">
    <property type="entry name" value="Trp-tRNA-ligase"/>
</dbReference>
<dbReference type="Proteomes" id="UP000324646">
    <property type="component" value="Chromosome"/>
</dbReference>
<feature type="binding site" evidence="8">
    <location>
        <begin position="12"/>
        <end position="14"/>
    </location>
    <ligand>
        <name>ATP</name>
        <dbReference type="ChEBI" id="CHEBI:30616"/>
    </ligand>
</feature>
<keyword evidence="5 8" id="KW-0648">Protein biosynthesis</keyword>
<dbReference type="CDD" id="cd00806">
    <property type="entry name" value="TrpRS_core"/>
    <property type="match status" value="1"/>
</dbReference>
<gene>
    <name evidence="8 10" type="primary">trpS</name>
    <name evidence="10" type="ORF">FQB35_00075</name>
</gene>
<feature type="short sequence motif" description="'HIGH' region" evidence="8">
    <location>
        <begin position="13"/>
        <end position="21"/>
    </location>
</feature>
<evidence type="ECO:0000256" key="5">
    <source>
        <dbReference type="ARBA" id="ARBA00022917"/>
    </source>
</evidence>
<feature type="binding site" evidence="8">
    <location>
        <begin position="196"/>
        <end position="200"/>
    </location>
    <ligand>
        <name>ATP</name>
        <dbReference type="ChEBI" id="CHEBI:30616"/>
    </ligand>
</feature>
<evidence type="ECO:0000256" key="2">
    <source>
        <dbReference type="ARBA" id="ARBA00022598"/>
    </source>
</evidence>
<dbReference type="RefSeq" id="WP_148807971.1">
    <property type="nucleotide sequence ID" value="NZ_CP042243.1"/>
</dbReference>
<evidence type="ECO:0000256" key="4">
    <source>
        <dbReference type="ARBA" id="ARBA00022840"/>
    </source>
</evidence>
<evidence type="ECO:0000256" key="9">
    <source>
        <dbReference type="RuleBase" id="RU363036"/>
    </source>
</evidence>
<evidence type="ECO:0000313" key="11">
    <source>
        <dbReference type="Proteomes" id="UP000324646"/>
    </source>
</evidence>
<name>A0A5C0SAZ8_CRATE</name>
<dbReference type="HAMAP" id="MF_00140_B">
    <property type="entry name" value="Trp_tRNA_synth_B"/>
    <property type="match status" value="1"/>
</dbReference>
<evidence type="ECO:0000256" key="7">
    <source>
        <dbReference type="ARBA" id="ARBA00049929"/>
    </source>
</evidence>
<dbReference type="PANTHER" id="PTHR43766:SF1">
    <property type="entry name" value="TRYPTOPHAN--TRNA LIGASE, MITOCHONDRIAL"/>
    <property type="match status" value="1"/>
</dbReference>
<dbReference type="GO" id="GO:0004830">
    <property type="term" value="F:tryptophan-tRNA ligase activity"/>
    <property type="evidence" value="ECO:0007669"/>
    <property type="project" value="UniProtKB-UniRule"/>
</dbReference>
<protein>
    <recommendedName>
        <fullName evidence="8">Tryptophan--tRNA ligase</fullName>
        <ecNumber evidence="8">6.1.1.2</ecNumber>
    </recommendedName>
    <alternativeName>
        <fullName evidence="8">Tryptophanyl-tRNA synthetase</fullName>
        <shortName evidence="8">TrpRS</shortName>
    </alternativeName>
</protein>
<keyword evidence="8" id="KW-0963">Cytoplasm</keyword>
<dbReference type="Pfam" id="PF00579">
    <property type="entry name" value="tRNA-synt_1b"/>
    <property type="match status" value="1"/>
</dbReference>
<comment type="similarity">
    <text evidence="1 8 9">Belongs to the class-I aminoacyl-tRNA synthetase family.</text>
</comment>
<dbReference type="NCBIfam" id="TIGR00233">
    <property type="entry name" value="trpS"/>
    <property type="match status" value="1"/>
</dbReference>
<dbReference type="InterPro" id="IPR002305">
    <property type="entry name" value="aa-tRNA-synth_Ic"/>
</dbReference>
<feature type="short sequence motif" description="'KMSKS' region" evidence="8">
    <location>
        <begin position="196"/>
        <end position="200"/>
    </location>
</feature>
<dbReference type="InterPro" id="IPR050203">
    <property type="entry name" value="Trp-tRNA_synthetase"/>
</dbReference>
<dbReference type="PANTHER" id="PTHR43766">
    <property type="entry name" value="TRYPTOPHAN--TRNA LIGASE, MITOCHONDRIAL"/>
    <property type="match status" value="1"/>
</dbReference>
<keyword evidence="3 8" id="KW-0547">Nucleotide-binding</keyword>
<dbReference type="PRINTS" id="PR01039">
    <property type="entry name" value="TRNASYNTHTRP"/>
</dbReference>
<feature type="binding site" evidence="8">
    <location>
        <position position="187"/>
    </location>
    <ligand>
        <name>ATP</name>
        <dbReference type="ChEBI" id="CHEBI:30616"/>
    </ligand>
</feature>
<comment type="subunit">
    <text evidence="8">Homodimer.</text>
</comment>
<dbReference type="Gene3D" id="3.40.50.620">
    <property type="entry name" value="HUPs"/>
    <property type="match status" value="1"/>
</dbReference>
<keyword evidence="4 8" id="KW-0067">ATP-binding</keyword>
<dbReference type="KEGG" id="crs:FQB35_00075"/>
<comment type="catalytic activity">
    <reaction evidence="7 8">
        <text>tRNA(Trp) + L-tryptophan + ATP = L-tryptophyl-tRNA(Trp) + AMP + diphosphate + H(+)</text>
        <dbReference type="Rhea" id="RHEA:24080"/>
        <dbReference type="Rhea" id="RHEA-COMP:9671"/>
        <dbReference type="Rhea" id="RHEA-COMP:9705"/>
        <dbReference type="ChEBI" id="CHEBI:15378"/>
        <dbReference type="ChEBI" id="CHEBI:30616"/>
        <dbReference type="ChEBI" id="CHEBI:33019"/>
        <dbReference type="ChEBI" id="CHEBI:57912"/>
        <dbReference type="ChEBI" id="CHEBI:78442"/>
        <dbReference type="ChEBI" id="CHEBI:78535"/>
        <dbReference type="ChEBI" id="CHEBI:456215"/>
        <dbReference type="EC" id="6.1.1.2"/>
    </reaction>
</comment>
<dbReference type="OrthoDB" id="9801042at2"/>
<keyword evidence="11" id="KW-1185">Reference proteome</keyword>
<dbReference type="GO" id="GO:0005829">
    <property type="term" value="C:cytosol"/>
    <property type="evidence" value="ECO:0007669"/>
    <property type="project" value="TreeGrafter"/>
</dbReference>
<evidence type="ECO:0000256" key="6">
    <source>
        <dbReference type="ARBA" id="ARBA00023146"/>
    </source>
</evidence>